<evidence type="ECO:0000313" key="1">
    <source>
        <dbReference type="EMBL" id="MDL0434075.1"/>
    </source>
</evidence>
<accession>A0ABT7IIQ9</accession>
<protein>
    <submittedName>
        <fullName evidence="1">Uncharacterized protein</fullName>
    </submittedName>
</protein>
<name>A0ABT7IIQ9_9GAMM</name>
<comment type="caution">
    <text evidence="1">The sequence shown here is derived from an EMBL/GenBank/DDBJ whole genome shotgun (WGS) entry which is preliminary data.</text>
</comment>
<reference evidence="1 2" key="1">
    <citation type="submission" date="2023-06" db="EMBL/GenBank/DDBJ databases">
        <title>Marinobacter azerbaijanicus a moderately halophilic, isolated from Urmia Lake in Azerbaijan region of Iran.</title>
        <authorList>
            <person name="Sanchez-Porro C."/>
            <person name="Aghdam E.M."/>
            <person name="Saheb S.M."/>
            <person name="Tarhriz V."/>
            <person name="Kazemi E."/>
            <person name="Ammozegar M.A."/>
            <person name="Ventosa A."/>
            <person name="Hejazi M.S."/>
        </authorList>
    </citation>
    <scope>NUCLEOTIDE SEQUENCE [LARGE SCALE GENOMIC DNA]</scope>
    <source>
        <strain evidence="1 2">TBZ242</strain>
    </source>
</reference>
<proteinExistence type="predicted"/>
<keyword evidence="2" id="KW-1185">Reference proteome</keyword>
<sequence length="59" mass="6525">RQGARMAWAAPRAGSVVMAQLERSSRRMEALLAALLRAWNFSGVFRAHEKAAWRDAPSG</sequence>
<dbReference type="Proteomes" id="UP001227964">
    <property type="component" value="Unassembled WGS sequence"/>
</dbReference>
<feature type="non-terminal residue" evidence="1">
    <location>
        <position position="1"/>
    </location>
</feature>
<dbReference type="RefSeq" id="WP_285394146.1">
    <property type="nucleotide sequence ID" value="NZ_JASSVS010000044.1"/>
</dbReference>
<organism evidence="1 2">
    <name type="scientific">Marinobacter azerbaijanicus</name>
    <dbReference type="NCBI Taxonomy" id="3050455"/>
    <lineage>
        <taxon>Bacteria</taxon>
        <taxon>Pseudomonadati</taxon>
        <taxon>Pseudomonadota</taxon>
        <taxon>Gammaproteobacteria</taxon>
        <taxon>Pseudomonadales</taxon>
        <taxon>Marinobacteraceae</taxon>
        <taxon>Marinobacter</taxon>
    </lineage>
</organism>
<evidence type="ECO:0000313" key="2">
    <source>
        <dbReference type="Proteomes" id="UP001227964"/>
    </source>
</evidence>
<gene>
    <name evidence="1" type="ORF">QPM17_23325</name>
</gene>
<dbReference type="EMBL" id="JASSVS010000044">
    <property type="protein sequence ID" value="MDL0434075.1"/>
    <property type="molecule type" value="Genomic_DNA"/>
</dbReference>